<evidence type="ECO:0000256" key="8">
    <source>
        <dbReference type="SAM" id="MobiDB-lite"/>
    </source>
</evidence>
<dbReference type="PROSITE" id="PS00113">
    <property type="entry name" value="ADENYLATE_KINASE"/>
    <property type="match status" value="1"/>
</dbReference>
<reference evidence="9" key="1">
    <citation type="submission" date="2021-01" db="EMBL/GenBank/DDBJ databases">
        <authorList>
            <person name="Corre E."/>
            <person name="Pelletier E."/>
            <person name="Niang G."/>
            <person name="Scheremetjew M."/>
            <person name="Finn R."/>
            <person name="Kale V."/>
            <person name="Holt S."/>
            <person name="Cochrane G."/>
            <person name="Meng A."/>
            <person name="Brown T."/>
            <person name="Cohen L."/>
        </authorList>
    </citation>
    <scope>NUCLEOTIDE SEQUENCE</scope>
    <source>
        <strain evidence="9">CCMP722</strain>
    </source>
</reference>
<feature type="region of interest" description="Disordered" evidence="8">
    <location>
        <begin position="294"/>
        <end position="322"/>
    </location>
</feature>
<dbReference type="EC" id="2.7.4.3" evidence="3"/>
<dbReference type="InterPro" id="IPR000850">
    <property type="entry name" value="Adenylat/UMP-CMP_kin"/>
</dbReference>
<keyword evidence="5" id="KW-0547">Nucleotide-binding</keyword>
<keyword evidence="6 7" id="KW-0418">Kinase</keyword>
<gene>
    <name evidence="9" type="ORF">POBO1169_LOCUS6328</name>
</gene>
<sequence length="322" mass="35190">MASHLAALRRAWQPAMCRFGALGGCVGNTNNHFLRATVSSMMFRQTHSLVEWARGMEDAGQPARTNWVFVGPNGVGKGTYAKKVAELVGIPHISTGDLVRERIEQDAEFSAKVKACTHAGKLLSDETILSLLLDRFEKGAASGERGFILDGFPRTLHQAEQLSQITDVHLVVHMDAIDEVLVQKCTGRRACAECGRGFNLADVHVPAGPGRPHTIRMPPMPPPDTCAHKMVQRPDDAEEVVRRRLHQFRSQSQPVYDYYHERGLLLDYEIHAGMTETLPEILDTLHAEMAARTGAAAPPHTATVAGAAPEDRSPSSVRIGLA</sequence>
<dbReference type="HAMAP" id="MF_00235">
    <property type="entry name" value="Adenylate_kinase_Adk"/>
    <property type="match status" value="1"/>
</dbReference>
<dbReference type="Pfam" id="PF00406">
    <property type="entry name" value="ADK"/>
    <property type="match status" value="1"/>
</dbReference>
<comment type="catalytic activity">
    <reaction evidence="1">
        <text>AMP + ATP = 2 ADP</text>
        <dbReference type="Rhea" id="RHEA:12973"/>
        <dbReference type="ChEBI" id="CHEBI:30616"/>
        <dbReference type="ChEBI" id="CHEBI:456215"/>
        <dbReference type="ChEBI" id="CHEBI:456216"/>
        <dbReference type="EC" id="2.7.4.3"/>
    </reaction>
</comment>
<dbReference type="InterPro" id="IPR033690">
    <property type="entry name" value="Adenylat_kinase_CS"/>
</dbReference>
<dbReference type="GO" id="GO:0004017">
    <property type="term" value="F:AMP kinase activity"/>
    <property type="evidence" value="ECO:0007669"/>
    <property type="project" value="UniProtKB-EC"/>
</dbReference>
<keyword evidence="4 7" id="KW-0808">Transferase</keyword>
<dbReference type="NCBIfam" id="TIGR01351">
    <property type="entry name" value="adk"/>
    <property type="match status" value="1"/>
</dbReference>
<dbReference type="EMBL" id="HBFA01012149">
    <property type="protein sequence ID" value="CAD8660338.1"/>
    <property type="molecule type" value="Transcribed_RNA"/>
</dbReference>
<evidence type="ECO:0000256" key="6">
    <source>
        <dbReference type="ARBA" id="ARBA00022777"/>
    </source>
</evidence>
<dbReference type="PRINTS" id="PR00094">
    <property type="entry name" value="ADENYLTKNASE"/>
</dbReference>
<dbReference type="CDD" id="cd01428">
    <property type="entry name" value="ADK"/>
    <property type="match status" value="1"/>
</dbReference>
<evidence type="ECO:0000256" key="2">
    <source>
        <dbReference type="ARBA" id="ARBA00007220"/>
    </source>
</evidence>
<evidence type="ECO:0000256" key="7">
    <source>
        <dbReference type="RuleBase" id="RU003330"/>
    </source>
</evidence>
<dbReference type="PANTHER" id="PTHR23359">
    <property type="entry name" value="NUCLEOTIDE KINASE"/>
    <property type="match status" value="1"/>
</dbReference>
<name>A0A7S0N608_9CHLO</name>
<dbReference type="GO" id="GO:0005524">
    <property type="term" value="F:ATP binding"/>
    <property type="evidence" value="ECO:0007669"/>
    <property type="project" value="InterPro"/>
</dbReference>
<dbReference type="AlphaFoldDB" id="A0A7S0N608"/>
<evidence type="ECO:0000256" key="5">
    <source>
        <dbReference type="ARBA" id="ARBA00022741"/>
    </source>
</evidence>
<evidence type="ECO:0000256" key="4">
    <source>
        <dbReference type="ARBA" id="ARBA00022679"/>
    </source>
</evidence>
<comment type="similarity">
    <text evidence="2 7">Belongs to the adenylate kinase family.</text>
</comment>
<evidence type="ECO:0000256" key="3">
    <source>
        <dbReference type="ARBA" id="ARBA00012955"/>
    </source>
</evidence>
<evidence type="ECO:0000313" key="9">
    <source>
        <dbReference type="EMBL" id="CAD8660338.1"/>
    </source>
</evidence>
<proteinExistence type="inferred from homology"/>
<accession>A0A7S0N608</accession>
<dbReference type="Gene3D" id="3.40.50.300">
    <property type="entry name" value="P-loop containing nucleotide triphosphate hydrolases"/>
    <property type="match status" value="1"/>
</dbReference>
<dbReference type="InterPro" id="IPR027417">
    <property type="entry name" value="P-loop_NTPase"/>
</dbReference>
<protein>
    <recommendedName>
        <fullName evidence="3">adenylate kinase</fullName>
        <ecNumber evidence="3">2.7.4.3</ecNumber>
    </recommendedName>
</protein>
<dbReference type="SUPFAM" id="SSF52540">
    <property type="entry name" value="P-loop containing nucleoside triphosphate hydrolases"/>
    <property type="match status" value="1"/>
</dbReference>
<organism evidence="9">
    <name type="scientific">Pyramimonas obovata</name>
    <dbReference type="NCBI Taxonomy" id="1411642"/>
    <lineage>
        <taxon>Eukaryota</taxon>
        <taxon>Viridiplantae</taxon>
        <taxon>Chlorophyta</taxon>
        <taxon>Pyramimonadophyceae</taxon>
        <taxon>Pyramimonadales</taxon>
        <taxon>Pyramimonadaceae</taxon>
        <taxon>Pyramimonas</taxon>
        <taxon>Pyramimonas incertae sedis</taxon>
    </lineage>
</organism>
<evidence type="ECO:0000256" key="1">
    <source>
        <dbReference type="ARBA" id="ARBA00000582"/>
    </source>
</evidence>
<dbReference type="InterPro" id="IPR006259">
    <property type="entry name" value="Adenyl_kin_sub"/>
</dbReference>